<keyword evidence="5 7" id="KW-1133">Transmembrane helix</keyword>
<dbReference type="OrthoDB" id="9765532at2"/>
<keyword evidence="6 7" id="KW-0472">Membrane</keyword>
<evidence type="ECO:0000256" key="7">
    <source>
        <dbReference type="SAM" id="Phobius"/>
    </source>
</evidence>
<dbReference type="SUPFAM" id="SSF116726">
    <property type="entry name" value="TrkA C-terminal domain-like"/>
    <property type="match status" value="2"/>
</dbReference>
<accession>A0A517YXK2</accession>
<feature type="domain" description="RCK C-terminal" evidence="8">
    <location>
        <begin position="212"/>
        <end position="297"/>
    </location>
</feature>
<organism evidence="9 10">
    <name type="scientific">Poriferisphaera corsica</name>
    <dbReference type="NCBI Taxonomy" id="2528020"/>
    <lineage>
        <taxon>Bacteria</taxon>
        <taxon>Pseudomonadati</taxon>
        <taxon>Planctomycetota</taxon>
        <taxon>Phycisphaerae</taxon>
        <taxon>Phycisphaerales</taxon>
        <taxon>Phycisphaeraceae</taxon>
        <taxon>Poriferisphaera</taxon>
    </lineage>
</organism>
<feature type="transmembrane region" description="Helical" evidence="7">
    <location>
        <begin position="5"/>
        <end position="24"/>
    </location>
</feature>
<dbReference type="AlphaFoldDB" id="A0A517YXK2"/>
<dbReference type="InterPro" id="IPR051679">
    <property type="entry name" value="DASS-Related_Transporters"/>
</dbReference>
<feature type="domain" description="RCK C-terminal" evidence="8">
    <location>
        <begin position="302"/>
        <end position="388"/>
    </location>
</feature>
<evidence type="ECO:0000256" key="6">
    <source>
        <dbReference type="ARBA" id="ARBA00023136"/>
    </source>
</evidence>
<dbReference type="InterPro" id="IPR006037">
    <property type="entry name" value="RCK_C"/>
</dbReference>
<dbReference type="InterPro" id="IPR031312">
    <property type="entry name" value="Na/sul_symport_CS"/>
</dbReference>
<evidence type="ECO:0000313" key="9">
    <source>
        <dbReference type="EMBL" id="QDU34941.1"/>
    </source>
</evidence>
<dbReference type="KEGG" id="pcor:KS4_30180"/>
<keyword evidence="10" id="KW-1185">Reference proteome</keyword>
<feature type="transmembrane region" description="Helical" evidence="7">
    <location>
        <begin position="574"/>
        <end position="594"/>
    </location>
</feature>
<keyword evidence="4" id="KW-0677">Repeat</keyword>
<protein>
    <submittedName>
        <fullName evidence="9">Sodium-dependent dicarboxylate transporter SdcS</fullName>
    </submittedName>
</protein>
<dbReference type="GO" id="GO:0008324">
    <property type="term" value="F:monoatomic cation transmembrane transporter activity"/>
    <property type="evidence" value="ECO:0007669"/>
    <property type="project" value="InterPro"/>
</dbReference>
<feature type="transmembrane region" description="Helical" evidence="7">
    <location>
        <begin position="407"/>
        <end position="440"/>
    </location>
</feature>
<dbReference type="RefSeq" id="WP_145079511.1">
    <property type="nucleotide sequence ID" value="NZ_CP036425.1"/>
</dbReference>
<dbReference type="Gene3D" id="3.30.70.1450">
    <property type="entry name" value="Regulator of K+ conductance, C-terminal domain"/>
    <property type="match status" value="2"/>
</dbReference>
<dbReference type="Pfam" id="PF02080">
    <property type="entry name" value="TrkA_C"/>
    <property type="match status" value="2"/>
</dbReference>
<dbReference type="PANTHER" id="PTHR43652:SF2">
    <property type="entry name" value="BASIC AMINO ACID ANTIPORTER YFCC-RELATED"/>
    <property type="match status" value="1"/>
</dbReference>
<dbReference type="EMBL" id="CP036425">
    <property type="protein sequence ID" value="QDU34941.1"/>
    <property type="molecule type" value="Genomic_DNA"/>
</dbReference>
<dbReference type="InterPro" id="IPR004680">
    <property type="entry name" value="Cit_transptr-like_dom"/>
</dbReference>
<feature type="transmembrane region" description="Helical" evidence="7">
    <location>
        <begin position="30"/>
        <end position="52"/>
    </location>
</feature>
<evidence type="ECO:0000313" key="10">
    <source>
        <dbReference type="Proteomes" id="UP000317369"/>
    </source>
</evidence>
<sequence length="596" mass="63681">MTWEAWFVVGVIIAVLIALVRNFAPADLLLLSGLTLVMVMGGLSGSEMLPSVQQAVSGFGNPGMLTVGVLFVVVEGLAQTGAMARITGPLLGLPKSAISAQARLIFPVAGMSAFLNNTPIVAMFMPVIDEWCKKVKINPSKLYIPLSYASIFGGACTLIGTSTNLIVYGMMTEHEGLPTLGMFDLAWVGVPCAVLGLGYILLTGRWMLPDRVPAVSLNDDPRQYTAEMIVEDGGAMIGKTIMQAGLRHLSGLYLAEIDRGNRLMCAVSSNVVLEANDRLIFVGVVESVVELRKMRGLVPATDQVFKLGHEVSERKLIEAVVSNQCPMIGKTIRDAKFRTNYGAAVIAVGRSGERIEQKIGDIKLQPGDTLLLEGTQAFVDLQRNSRDFFLVSALEGSTPVRHHRAWVAIGILGGMIAMVTMGWLSMLTSALLAAGLMIATRCCTGSEARRSVNWQVLLTIGAALGLGMALRESGAAAVISNKIIGLVGENPVLVLGAVYFVTMLFTEVITNNAAAVLVFPIAYAAAGTLGVSFMPFAIVIMLAASASFATPIGYQTNLMVYGPGGYRFTDYMRYGIPLNLLFMTTSIVITPIVWPF</sequence>
<evidence type="ECO:0000256" key="4">
    <source>
        <dbReference type="ARBA" id="ARBA00022737"/>
    </source>
</evidence>
<dbReference type="Proteomes" id="UP000317369">
    <property type="component" value="Chromosome"/>
</dbReference>
<evidence type="ECO:0000256" key="1">
    <source>
        <dbReference type="ARBA" id="ARBA00004141"/>
    </source>
</evidence>
<keyword evidence="3 7" id="KW-0812">Transmembrane</keyword>
<feature type="transmembrane region" description="Helical" evidence="7">
    <location>
        <begin position="64"/>
        <end position="84"/>
    </location>
</feature>
<dbReference type="GO" id="GO:0005886">
    <property type="term" value="C:plasma membrane"/>
    <property type="evidence" value="ECO:0007669"/>
    <property type="project" value="TreeGrafter"/>
</dbReference>
<reference evidence="9 10" key="1">
    <citation type="submission" date="2019-02" db="EMBL/GenBank/DDBJ databases">
        <title>Deep-cultivation of Planctomycetes and their phenomic and genomic characterization uncovers novel biology.</title>
        <authorList>
            <person name="Wiegand S."/>
            <person name="Jogler M."/>
            <person name="Boedeker C."/>
            <person name="Pinto D."/>
            <person name="Vollmers J."/>
            <person name="Rivas-Marin E."/>
            <person name="Kohn T."/>
            <person name="Peeters S.H."/>
            <person name="Heuer A."/>
            <person name="Rast P."/>
            <person name="Oberbeckmann S."/>
            <person name="Bunk B."/>
            <person name="Jeske O."/>
            <person name="Meyerdierks A."/>
            <person name="Storesund J.E."/>
            <person name="Kallscheuer N."/>
            <person name="Luecker S."/>
            <person name="Lage O.M."/>
            <person name="Pohl T."/>
            <person name="Merkel B.J."/>
            <person name="Hornburger P."/>
            <person name="Mueller R.-W."/>
            <person name="Bruemmer F."/>
            <person name="Labrenz M."/>
            <person name="Spormann A.M."/>
            <person name="Op den Camp H."/>
            <person name="Overmann J."/>
            <person name="Amann R."/>
            <person name="Jetten M.S.M."/>
            <person name="Mascher T."/>
            <person name="Medema M.H."/>
            <person name="Devos D.P."/>
            <person name="Kaster A.-K."/>
            <person name="Ovreas L."/>
            <person name="Rohde M."/>
            <person name="Galperin M.Y."/>
            <person name="Jogler C."/>
        </authorList>
    </citation>
    <scope>NUCLEOTIDE SEQUENCE [LARGE SCALE GENOMIC DNA]</scope>
    <source>
        <strain evidence="9 10">KS4</strain>
    </source>
</reference>
<evidence type="ECO:0000256" key="5">
    <source>
        <dbReference type="ARBA" id="ARBA00022989"/>
    </source>
</evidence>
<dbReference type="Pfam" id="PF03600">
    <property type="entry name" value="CitMHS"/>
    <property type="match status" value="1"/>
</dbReference>
<dbReference type="InterPro" id="IPR036721">
    <property type="entry name" value="RCK_C_sf"/>
</dbReference>
<evidence type="ECO:0000256" key="2">
    <source>
        <dbReference type="ARBA" id="ARBA00022448"/>
    </source>
</evidence>
<feature type="transmembrane region" description="Helical" evidence="7">
    <location>
        <begin position="483"/>
        <end position="502"/>
    </location>
</feature>
<keyword evidence="2" id="KW-0813">Transport</keyword>
<evidence type="ECO:0000259" key="8">
    <source>
        <dbReference type="PROSITE" id="PS51202"/>
    </source>
</evidence>
<dbReference type="FunFam" id="3.30.70.1450:FF:000009">
    <property type="entry name" value="SLC13 family permease"/>
    <property type="match status" value="1"/>
</dbReference>
<dbReference type="PANTHER" id="PTHR43652">
    <property type="entry name" value="BASIC AMINO ACID ANTIPORTER YFCC-RELATED"/>
    <property type="match status" value="1"/>
</dbReference>
<feature type="transmembrane region" description="Helical" evidence="7">
    <location>
        <begin position="180"/>
        <end position="202"/>
    </location>
</feature>
<comment type="subcellular location">
    <subcellularLocation>
        <location evidence="1">Membrane</location>
        <topology evidence="1">Multi-pass membrane protein</topology>
    </subcellularLocation>
</comment>
<feature type="transmembrane region" description="Helical" evidence="7">
    <location>
        <begin position="146"/>
        <end position="168"/>
    </location>
</feature>
<dbReference type="PROSITE" id="PS51202">
    <property type="entry name" value="RCK_C"/>
    <property type="match status" value="2"/>
</dbReference>
<dbReference type="GO" id="GO:0006813">
    <property type="term" value="P:potassium ion transport"/>
    <property type="evidence" value="ECO:0007669"/>
    <property type="project" value="InterPro"/>
</dbReference>
<gene>
    <name evidence="9" type="primary">sdcS_2</name>
    <name evidence="9" type="ORF">KS4_30180</name>
</gene>
<name>A0A517YXK2_9BACT</name>
<dbReference type="PROSITE" id="PS01271">
    <property type="entry name" value="NA_SULFATE"/>
    <property type="match status" value="1"/>
</dbReference>
<proteinExistence type="predicted"/>
<evidence type="ECO:0000256" key="3">
    <source>
        <dbReference type="ARBA" id="ARBA00022692"/>
    </source>
</evidence>
<feature type="transmembrane region" description="Helical" evidence="7">
    <location>
        <begin position="452"/>
        <end position="471"/>
    </location>
</feature>